<reference evidence="2 3" key="1">
    <citation type="submission" date="2024-02" db="EMBL/GenBank/DDBJ databases">
        <title>De novo assembly and annotation of 12 fungi associated with fruit tree decline syndrome in Ontario, Canada.</title>
        <authorList>
            <person name="Sulman M."/>
            <person name="Ellouze W."/>
            <person name="Ilyukhin E."/>
        </authorList>
    </citation>
    <scope>NUCLEOTIDE SEQUENCE [LARGE SCALE GENOMIC DNA]</scope>
    <source>
        <strain evidence="2 3">M97-236</strain>
    </source>
</reference>
<evidence type="ECO:0000313" key="2">
    <source>
        <dbReference type="EMBL" id="KAL1609141.1"/>
    </source>
</evidence>
<dbReference type="EMBL" id="JAKIXB020000004">
    <property type="protein sequence ID" value="KAL1609141.1"/>
    <property type="molecule type" value="Genomic_DNA"/>
</dbReference>
<dbReference type="Proteomes" id="UP001521222">
    <property type="component" value="Unassembled WGS sequence"/>
</dbReference>
<gene>
    <name evidence="2" type="ORF">SLS59_001504</name>
</gene>
<keyword evidence="3" id="KW-1185">Reference proteome</keyword>
<feature type="compositionally biased region" description="Polar residues" evidence="1">
    <location>
        <begin position="1"/>
        <end position="21"/>
    </location>
</feature>
<sequence length="133" mass="14093">MVPDSATFQHGTKPATPQVNGPTDYRPQMQVPSRHIPQIYGTAVPHVPPKQQQAAATNAVTTLLPYCTADIPLNEGQVIALTDIAGSLKELVLLALGAKDGDSECTSMLEGALGSQQAVSSVLDFFSDEFEVE</sequence>
<feature type="region of interest" description="Disordered" evidence="1">
    <location>
        <begin position="1"/>
        <end position="23"/>
    </location>
</feature>
<organism evidence="2 3">
    <name type="scientific">Nothophoma quercina</name>
    <dbReference type="NCBI Taxonomy" id="749835"/>
    <lineage>
        <taxon>Eukaryota</taxon>
        <taxon>Fungi</taxon>
        <taxon>Dikarya</taxon>
        <taxon>Ascomycota</taxon>
        <taxon>Pezizomycotina</taxon>
        <taxon>Dothideomycetes</taxon>
        <taxon>Pleosporomycetidae</taxon>
        <taxon>Pleosporales</taxon>
        <taxon>Pleosporineae</taxon>
        <taxon>Didymellaceae</taxon>
        <taxon>Nothophoma</taxon>
    </lineage>
</organism>
<name>A0ABR3RXI5_9PLEO</name>
<evidence type="ECO:0000256" key="1">
    <source>
        <dbReference type="SAM" id="MobiDB-lite"/>
    </source>
</evidence>
<evidence type="ECO:0000313" key="3">
    <source>
        <dbReference type="Proteomes" id="UP001521222"/>
    </source>
</evidence>
<comment type="caution">
    <text evidence="2">The sequence shown here is derived from an EMBL/GenBank/DDBJ whole genome shotgun (WGS) entry which is preliminary data.</text>
</comment>
<accession>A0ABR3RXI5</accession>
<protein>
    <submittedName>
        <fullName evidence="2">Uncharacterized protein</fullName>
    </submittedName>
</protein>
<proteinExistence type="predicted"/>